<feature type="compositionally biased region" description="Basic and acidic residues" evidence="1">
    <location>
        <begin position="818"/>
        <end position="827"/>
    </location>
</feature>
<sequence>MSKDQELSQSKINNSIAFDIYGLIWKHEHSSNQYTFKVPNTIVFKNQQPILWIYSNSNNQVMKKTTEILTHEHIKGFFNNIKNISGIAAQYIFQINDKLQIKYMKTDEISSFLDQKNNLLQDGILQQFVDPNSQRNSVIQASTNHQSCSFLKLINKKNIYNQEIDLIDRACTFDGQSNKTDSVNVKGKICPVIKQCINEIQSNIILNQEGGQKVKKITCYFKEDEKENLYFLWANYIKVERRSSSQQSKSQIFQRQPIYQEKSNYSSNQSQKNSNLIQELKSEKSLQKHFSSSIHNKFLIECYQCSQKKVKESFTSISYKYLIDYQMQIDQSSMETEKLNIPESVKQYKNKFTKKSQQVYHIPRILQIIHPNLKYPTYVCIKESPHFQNRQVEVCSECYYEIIEKITEKTKQINLQSMRNVKRSISVGNNRSQGSISSYITHSEQKYPHRIRLASAKQNQQTLCTQQFQISPQKIIEDDSECSQPTVFVKNLEKLAIGVHSLSGFQSRNNIDNLNQSNYSTGTNNFNHVLNQVNKPINSQSEAQILNFKYKKSLQSQDSLIKSVNCSNGFAIKKVFSTYSCVEEGMDVPQMSQSSYKFSSQNKETQKLSTKQCTSERQSFKNENIENNQEKKEEESKKISVKGLLESQKLQNQQHNQKEQNIDQANIEDITLFNLVKHSDKKDETYNFLNIQKSPEYSNTPTFQHAKQNLHPNKNDILNKNILPQELNEQPYQFRLSFGSQTFEEYQQCLKAKQIQDSLQNIPKSENKSSKPSFFQDSQQQQQKNEKILISNEQSNFSQDKYRQANRKESQSSSSKLSESEKRKDSQKSVNPDYILEDIQKYEDSSIDQEQNKNLQSNLKNNQEQKDINSIQESILSSEAENPEIKQTQKQTTILSQENQKSGNKTKNINKDLPVNMISNTNHIPIKKERGLFNVKKIQSSSKLNQIDKKN</sequence>
<proteinExistence type="predicted"/>
<evidence type="ECO:0000313" key="3">
    <source>
        <dbReference type="Proteomes" id="UP000009168"/>
    </source>
</evidence>
<feature type="compositionally biased region" description="Basic and acidic residues" evidence="1">
    <location>
        <begin position="800"/>
        <end position="810"/>
    </location>
</feature>
<dbReference type="RefSeq" id="XP_001021608.2">
    <property type="nucleotide sequence ID" value="XM_001021608.2"/>
</dbReference>
<reference evidence="3" key="1">
    <citation type="journal article" date="2006" name="PLoS Biol.">
        <title>Macronuclear genome sequence of the ciliate Tetrahymena thermophila, a model eukaryote.</title>
        <authorList>
            <person name="Eisen J.A."/>
            <person name="Coyne R.S."/>
            <person name="Wu M."/>
            <person name="Wu D."/>
            <person name="Thiagarajan M."/>
            <person name="Wortman J.R."/>
            <person name="Badger J.H."/>
            <person name="Ren Q."/>
            <person name="Amedeo P."/>
            <person name="Jones K.M."/>
            <person name="Tallon L.J."/>
            <person name="Delcher A.L."/>
            <person name="Salzberg S.L."/>
            <person name="Silva J.C."/>
            <person name="Haas B.J."/>
            <person name="Majoros W.H."/>
            <person name="Farzad M."/>
            <person name="Carlton J.M."/>
            <person name="Smith R.K. Jr."/>
            <person name="Garg J."/>
            <person name="Pearlman R.E."/>
            <person name="Karrer K.M."/>
            <person name="Sun L."/>
            <person name="Manning G."/>
            <person name="Elde N.C."/>
            <person name="Turkewitz A.P."/>
            <person name="Asai D.J."/>
            <person name="Wilkes D.E."/>
            <person name="Wang Y."/>
            <person name="Cai H."/>
            <person name="Collins K."/>
            <person name="Stewart B.A."/>
            <person name="Lee S.R."/>
            <person name="Wilamowska K."/>
            <person name="Weinberg Z."/>
            <person name="Ruzzo W.L."/>
            <person name="Wloga D."/>
            <person name="Gaertig J."/>
            <person name="Frankel J."/>
            <person name="Tsao C.-C."/>
            <person name="Gorovsky M.A."/>
            <person name="Keeling P.J."/>
            <person name="Waller R.F."/>
            <person name="Patron N.J."/>
            <person name="Cherry J.M."/>
            <person name="Stover N.A."/>
            <person name="Krieger C.J."/>
            <person name="del Toro C."/>
            <person name="Ryder H.F."/>
            <person name="Williamson S.C."/>
            <person name="Barbeau R.A."/>
            <person name="Hamilton E.P."/>
            <person name="Orias E."/>
        </authorList>
    </citation>
    <scope>NUCLEOTIDE SEQUENCE [LARGE SCALE GENOMIC DNA]</scope>
    <source>
        <strain evidence="3">SB210</strain>
    </source>
</reference>
<evidence type="ECO:0000256" key="1">
    <source>
        <dbReference type="SAM" id="MobiDB-lite"/>
    </source>
</evidence>
<accession>I7LWC3</accession>
<dbReference type="OrthoDB" id="10251674at2759"/>
<dbReference type="AlphaFoldDB" id="I7LWC3"/>
<gene>
    <name evidence="2" type="ORF">TTHERM_00149730</name>
</gene>
<dbReference type="KEGG" id="tet:TTHERM_00149730"/>
<feature type="region of interest" description="Disordered" evidence="1">
    <location>
        <begin position="597"/>
        <end position="639"/>
    </location>
</feature>
<name>I7LWC3_TETTS</name>
<organism evidence="2 3">
    <name type="scientific">Tetrahymena thermophila (strain SB210)</name>
    <dbReference type="NCBI Taxonomy" id="312017"/>
    <lineage>
        <taxon>Eukaryota</taxon>
        <taxon>Sar</taxon>
        <taxon>Alveolata</taxon>
        <taxon>Ciliophora</taxon>
        <taxon>Intramacronucleata</taxon>
        <taxon>Oligohymenophorea</taxon>
        <taxon>Hymenostomatida</taxon>
        <taxon>Tetrahymenina</taxon>
        <taxon>Tetrahymenidae</taxon>
        <taxon>Tetrahymena</taxon>
    </lineage>
</organism>
<feature type="compositionally biased region" description="Low complexity" evidence="1">
    <location>
        <begin position="770"/>
        <end position="783"/>
    </location>
</feature>
<feature type="region of interest" description="Disordered" evidence="1">
    <location>
        <begin position="763"/>
        <end position="834"/>
    </location>
</feature>
<dbReference type="Proteomes" id="UP000009168">
    <property type="component" value="Unassembled WGS sequence"/>
</dbReference>
<evidence type="ECO:0000313" key="2">
    <source>
        <dbReference type="EMBL" id="EAS01362.2"/>
    </source>
</evidence>
<dbReference type="GeneID" id="7826029"/>
<feature type="compositionally biased region" description="Basic and acidic residues" evidence="1">
    <location>
        <begin position="618"/>
        <end position="638"/>
    </location>
</feature>
<feature type="compositionally biased region" description="Polar residues" evidence="1">
    <location>
        <begin position="597"/>
        <end position="617"/>
    </location>
</feature>
<keyword evidence="3" id="KW-1185">Reference proteome</keyword>
<protein>
    <submittedName>
        <fullName evidence="2">Uncharacterized protein</fullName>
    </submittedName>
</protein>
<dbReference type="EMBL" id="GG662603">
    <property type="protein sequence ID" value="EAS01362.2"/>
    <property type="molecule type" value="Genomic_DNA"/>
</dbReference>
<dbReference type="InParanoid" id="I7LWC3"/>